<dbReference type="Gene3D" id="3.30.230.10">
    <property type="match status" value="1"/>
</dbReference>
<reference evidence="9" key="2">
    <citation type="journal article" date="2021" name="PeerJ">
        <title>Extensive microbial diversity within the chicken gut microbiome revealed by metagenomics and culture.</title>
        <authorList>
            <person name="Gilroy R."/>
            <person name="Ravi A."/>
            <person name="Getino M."/>
            <person name="Pursley I."/>
            <person name="Horton D.L."/>
            <person name="Alikhan N.F."/>
            <person name="Baker D."/>
            <person name="Gharbi K."/>
            <person name="Hall N."/>
            <person name="Watson M."/>
            <person name="Adriaenssens E.M."/>
            <person name="Foster-Nyarko E."/>
            <person name="Jarju S."/>
            <person name="Secka A."/>
            <person name="Antonio M."/>
            <person name="Oren A."/>
            <person name="Chaudhuri R.R."/>
            <person name="La Ragione R."/>
            <person name="Hildebrand F."/>
            <person name="Pallen M.J."/>
        </authorList>
    </citation>
    <scope>NUCLEOTIDE SEQUENCE</scope>
    <source>
        <strain evidence="9">D5-748</strain>
    </source>
</reference>
<evidence type="ECO:0000256" key="8">
    <source>
        <dbReference type="NCBIfam" id="TIGR00188"/>
    </source>
</evidence>
<dbReference type="SUPFAM" id="SSF54211">
    <property type="entry name" value="Ribosomal protein S5 domain 2-like"/>
    <property type="match status" value="1"/>
</dbReference>
<accession>A0A9D9ECG1</accession>
<dbReference type="PANTHER" id="PTHR33992:SF1">
    <property type="entry name" value="RIBONUCLEASE P PROTEIN COMPONENT"/>
    <property type="match status" value="1"/>
</dbReference>
<keyword evidence="5 7" id="KW-0378">Hydrolase</keyword>
<name>A0A9D9ECG1_9BACT</name>
<dbReference type="InterPro" id="IPR020568">
    <property type="entry name" value="Ribosomal_Su5_D2-typ_SF"/>
</dbReference>
<evidence type="ECO:0000313" key="10">
    <source>
        <dbReference type="Proteomes" id="UP000823619"/>
    </source>
</evidence>
<proteinExistence type="inferred from homology"/>
<dbReference type="HAMAP" id="MF_00227">
    <property type="entry name" value="RNase_P"/>
    <property type="match status" value="1"/>
</dbReference>
<keyword evidence="6 7" id="KW-0694">RNA-binding</keyword>
<organism evidence="9 10">
    <name type="scientific">Candidatus Cryptobacteroides merdavium</name>
    <dbReference type="NCBI Taxonomy" id="2840769"/>
    <lineage>
        <taxon>Bacteria</taxon>
        <taxon>Pseudomonadati</taxon>
        <taxon>Bacteroidota</taxon>
        <taxon>Bacteroidia</taxon>
        <taxon>Bacteroidales</taxon>
        <taxon>Candidatus Cryptobacteroides</taxon>
    </lineage>
</organism>
<dbReference type="NCBIfam" id="TIGR00188">
    <property type="entry name" value="rnpA"/>
    <property type="match status" value="1"/>
</dbReference>
<dbReference type="GO" id="GO:0030677">
    <property type="term" value="C:ribonuclease P complex"/>
    <property type="evidence" value="ECO:0007669"/>
    <property type="project" value="TreeGrafter"/>
</dbReference>
<dbReference type="EC" id="3.1.26.5" evidence="7 8"/>
<keyword evidence="4 7" id="KW-0255">Endonuclease</keyword>
<dbReference type="PANTHER" id="PTHR33992">
    <property type="entry name" value="RIBONUCLEASE P PROTEIN COMPONENT"/>
    <property type="match status" value="1"/>
</dbReference>
<dbReference type="Proteomes" id="UP000823619">
    <property type="component" value="Unassembled WGS sequence"/>
</dbReference>
<dbReference type="InterPro" id="IPR020539">
    <property type="entry name" value="RNase_P_CS"/>
</dbReference>
<dbReference type="GO" id="GO:0000049">
    <property type="term" value="F:tRNA binding"/>
    <property type="evidence" value="ECO:0007669"/>
    <property type="project" value="UniProtKB-UniRule"/>
</dbReference>
<comment type="catalytic activity">
    <reaction evidence="7">
        <text>Endonucleolytic cleavage of RNA, removing 5'-extranucleotides from tRNA precursor.</text>
        <dbReference type="EC" id="3.1.26.5"/>
    </reaction>
</comment>
<dbReference type="Pfam" id="PF00825">
    <property type="entry name" value="Ribonuclease_P"/>
    <property type="match status" value="1"/>
</dbReference>
<comment type="subunit">
    <text evidence="7">Consists of a catalytic RNA component (M1 or rnpB) and a protein subunit.</text>
</comment>
<dbReference type="GO" id="GO:0042781">
    <property type="term" value="F:3'-tRNA processing endoribonuclease activity"/>
    <property type="evidence" value="ECO:0007669"/>
    <property type="project" value="TreeGrafter"/>
</dbReference>
<dbReference type="GO" id="GO:0004526">
    <property type="term" value="F:ribonuclease P activity"/>
    <property type="evidence" value="ECO:0007669"/>
    <property type="project" value="UniProtKB-UniRule"/>
</dbReference>
<evidence type="ECO:0000256" key="2">
    <source>
        <dbReference type="ARBA" id="ARBA00022694"/>
    </source>
</evidence>
<dbReference type="InterPro" id="IPR000100">
    <property type="entry name" value="RNase_P"/>
</dbReference>
<keyword evidence="2 7" id="KW-0819">tRNA processing</keyword>
<dbReference type="GO" id="GO:0001682">
    <property type="term" value="P:tRNA 5'-leader removal"/>
    <property type="evidence" value="ECO:0007669"/>
    <property type="project" value="UniProtKB-UniRule"/>
</dbReference>
<evidence type="ECO:0000313" key="9">
    <source>
        <dbReference type="EMBL" id="MBO8445401.1"/>
    </source>
</evidence>
<comment type="caution">
    <text evidence="9">The sequence shown here is derived from an EMBL/GenBank/DDBJ whole genome shotgun (WGS) entry which is preliminary data.</text>
</comment>
<gene>
    <name evidence="7 9" type="primary">rnpA</name>
    <name evidence="9" type="ORF">IAC23_06885</name>
</gene>
<evidence type="ECO:0000256" key="6">
    <source>
        <dbReference type="ARBA" id="ARBA00022884"/>
    </source>
</evidence>
<protein>
    <recommendedName>
        <fullName evidence="7 8">Ribonuclease P protein component</fullName>
        <shortName evidence="7">RNase P protein</shortName>
        <shortName evidence="7">RNaseP protein</shortName>
        <ecNumber evidence="7 8">3.1.26.5</ecNumber>
    </recommendedName>
    <alternativeName>
        <fullName evidence="7">Protein C5</fullName>
    </alternativeName>
</protein>
<keyword evidence="3 7" id="KW-0540">Nuclease</keyword>
<evidence type="ECO:0000256" key="5">
    <source>
        <dbReference type="ARBA" id="ARBA00022801"/>
    </source>
</evidence>
<comment type="similarity">
    <text evidence="7">Belongs to the RnpA family.</text>
</comment>
<dbReference type="PROSITE" id="PS00648">
    <property type="entry name" value="RIBONUCLEASE_P"/>
    <property type="match status" value="1"/>
</dbReference>
<dbReference type="InterPro" id="IPR014721">
    <property type="entry name" value="Ribsml_uS5_D2-typ_fold_subgr"/>
</dbReference>
<reference evidence="9" key="1">
    <citation type="submission" date="2020-10" db="EMBL/GenBank/DDBJ databases">
        <authorList>
            <person name="Gilroy R."/>
        </authorList>
    </citation>
    <scope>NUCLEOTIDE SEQUENCE</scope>
    <source>
        <strain evidence="9">D5-748</strain>
    </source>
</reference>
<comment type="function">
    <text evidence="1 7">RNaseP catalyzes the removal of the 5'-leader sequence from pre-tRNA to produce the mature 5'-terminus. It can also cleave other RNA substrates such as 4.5S RNA. The protein component plays an auxiliary but essential role in vivo by binding to the 5'-leader sequence and broadening the substrate specificity of the ribozyme.</text>
</comment>
<evidence type="ECO:0000256" key="3">
    <source>
        <dbReference type="ARBA" id="ARBA00022722"/>
    </source>
</evidence>
<dbReference type="AlphaFoldDB" id="A0A9D9ECG1"/>
<sequence length="126" mass="14603">MNSRLRKTFTKKERLCGKKDISRLLAKGKFGTAGCIRYCCLPKNDADCDRILVSVPKKLFKRAVKRNLLKRRLRESYRLQKEKLTAADHADLMFVYNTKEILPFSEIYSSMGQIIERINSSEKAQA</sequence>
<evidence type="ECO:0000256" key="7">
    <source>
        <dbReference type="HAMAP-Rule" id="MF_00227"/>
    </source>
</evidence>
<dbReference type="EMBL" id="JADIMO010000087">
    <property type="protein sequence ID" value="MBO8445401.1"/>
    <property type="molecule type" value="Genomic_DNA"/>
</dbReference>
<evidence type="ECO:0000256" key="4">
    <source>
        <dbReference type="ARBA" id="ARBA00022759"/>
    </source>
</evidence>
<evidence type="ECO:0000256" key="1">
    <source>
        <dbReference type="ARBA" id="ARBA00002663"/>
    </source>
</evidence>